<feature type="region of interest" description="Disordered" evidence="1">
    <location>
        <begin position="1"/>
        <end position="88"/>
    </location>
</feature>
<evidence type="ECO:0000313" key="3">
    <source>
        <dbReference type="Proteomes" id="UP000324091"/>
    </source>
</evidence>
<accession>A0A5C6MVC2</accession>
<keyword evidence="3" id="KW-1185">Reference proteome</keyword>
<feature type="compositionally biased region" description="Basic and acidic residues" evidence="1">
    <location>
        <begin position="29"/>
        <end position="69"/>
    </location>
</feature>
<protein>
    <submittedName>
        <fullName evidence="2">Uncharacterized protein</fullName>
    </submittedName>
</protein>
<feature type="region of interest" description="Disordered" evidence="1">
    <location>
        <begin position="133"/>
        <end position="152"/>
    </location>
</feature>
<name>A0A5C6MVC2_9TELE</name>
<feature type="compositionally biased region" description="Basic and acidic residues" evidence="1">
    <location>
        <begin position="7"/>
        <end position="16"/>
    </location>
</feature>
<proteinExistence type="predicted"/>
<sequence>MALNEPPELRVRREEEGAQEVAGIPGEGRGGEGRGGEERRGEERRGEERRGEERRERRGERGEERRAGRPELFMSEIGEGKEKCSPGNGVQYWACGSGSRSLDEKSGSAAEVNKGDRGALFPSRCSAALAPQLSSGSDLTISPSRKGARSEIPVKLSEQTEIESLDYLVGPFARPVATYSGAANVKQERHNRGRRRVRARGGRSRSEEGRDEWSAASRVTATPPS</sequence>
<dbReference type="EMBL" id="RHFK02000019">
    <property type="protein sequence ID" value="TWW58719.1"/>
    <property type="molecule type" value="Genomic_DNA"/>
</dbReference>
<gene>
    <name evidence="2" type="ORF">D4764_06G0002490</name>
</gene>
<organism evidence="2 3">
    <name type="scientific">Takifugu flavidus</name>
    <name type="common">sansaifugu</name>
    <dbReference type="NCBI Taxonomy" id="433684"/>
    <lineage>
        <taxon>Eukaryota</taxon>
        <taxon>Metazoa</taxon>
        <taxon>Chordata</taxon>
        <taxon>Craniata</taxon>
        <taxon>Vertebrata</taxon>
        <taxon>Euteleostomi</taxon>
        <taxon>Actinopterygii</taxon>
        <taxon>Neopterygii</taxon>
        <taxon>Teleostei</taxon>
        <taxon>Neoteleostei</taxon>
        <taxon>Acanthomorphata</taxon>
        <taxon>Eupercaria</taxon>
        <taxon>Tetraodontiformes</taxon>
        <taxon>Tetradontoidea</taxon>
        <taxon>Tetraodontidae</taxon>
        <taxon>Takifugu</taxon>
    </lineage>
</organism>
<feature type="region of interest" description="Disordered" evidence="1">
    <location>
        <begin position="183"/>
        <end position="225"/>
    </location>
</feature>
<comment type="caution">
    <text evidence="2">The sequence shown here is derived from an EMBL/GenBank/DDBJ whole genome shotgun (WGS) entry which is preliminary data.</text>
</comment>
<evidence type="ECO:0000256" key="1">
    <source>
        <dbReference type="SAM" id="MobiDB-lite"/>
    </source>
</evidence>
<evidence type="ECO:0000313" key="2">
    <source>
        <dbReference type="EMBL" id="TWW58719.1"/>
    </source>
</evidence>
<feature type="compositionally biased region" description="Basic residues" evidence="1">
    <location>
        <begin position="189"/>
        <end position="203"/>
    </location>
</feature>
<dbReference type="AlphaFoldDB" id="A0A5C6MVC2"/>
<dbReference type="Proteomes" id="UP000324091">
    <property type="component" value="Chromosome 6"/>
</dbReference>
<feature type="compositionally biased region" description="Polar residues" evidence="1">
    <location>
        <begin position="133"/>
        <end position="143"/>
    </location>
</feature>
<reference evidence="2 3" key="1">
    <citation type="submission" date="2019-04" db="EMBL/GenBank/DDBJ databases">
        <title>Chromosome genome assembly for Takifugu flavidus.</title>
        <authorList>
            <person name="Xiao S."/>
        </authorList>
    </citation>
    <scope>NUCLEOTIDE SEQUENCE [LARGE SCALE GENOMIC DNA]</scope>
    <source>
        <strain evidence="2">HTHZ2018</strain>
        <tissue evidence="2">Muscle</tissue>
    </source>
</reference>
<feature type="compositionally biased region" description="Basic and acidic residues" evidence="1">
    <location>
        <begin position="204"/>
        <end position="213"/>
    </location>
</feature>